<dbReference type="Proteomes" id="UP001162164">
    <property type="component" value="Unassembled WGS sequence"/>
</dbReference>
<sequence>MGLQENQRFSPAFMQRSKQLIFFGIYPRILGLGTPHLAWTHSLYNIRPDIVRKALFYFNNLGAPNRETNSVNT</sequence>
<dbReference type="EMBL" id="JAPWTJ010000811">
    <property type="protein sequence ID" value="KAJ8975521.1"/>
    <property type="molecule type" value="Genomic_DNA"/>
</dbReference>
<organism evidence="2 3">
    <name type="scientific">Molorchus minor</name>
    <dbReference type="NCBI Taxonomy" id="1323400"/>
    <lineage>
        <taxon>Eukaryota</taxon>
        <taxon>Metazoa</taxon>
        <taxon>Ecdysozoa</taxon>
        <taxon>Arthropoda</taxon>
        <taxon>Hexapoda</taxon>
        <taxon>Insecta</taxon>
        <taxon>Pterygota</taxon>
        <taxon>Neoptera</taxon>
        <taxon>Endopterygota</taxon>
        <taxon>Coleoptera</taxon>
        <taxon>Polyphaga</taxon>
        <taxon>Cucujiformia</taxon>
        <taxon>Chrysomeloidea</taxon>
        <taxon>Cerambycidae</taxon>
        <taxon>Lamiinae</taxon>
        <taxon>Monochamini</taxon>
        <taxon>Molorchus</taxon>
    </lineage>
</organism>
<evidence type="ECO:0000256" key="1">
    <source>
        <dbReference type="SAM" id="Phobius"/>
    </source>
</evidence>
<keyword evidence="1" id="KW-1133">Transmembrane helix</keyword>
<gene>
    <name evidence="2" type="ORF">NQ317_010636</name>
</gene>
<proteinExistence type="predicted"/>
<feature type="transmembrane region" description="Helical" evidence="1">
    <location>
        <begin position="20"/>
        <end position="39"/>
    </location>
</feature>
<keyword evidence="3" id="KW-1185">Reference proteome</keyword>
<name>A0ABQ9JBX2_9CUCU</name>
<accession>A0ABQ9JBX2</accession>
<keyword evidence="1" id="KW-0472">Membrane</keyword>
<keyword evidence="1" id="KW-0812">Transmembrane</keyword>
<evidence type="ECO:0000313" key="3">
    <source>
        <dbReference type="Proteomes" id="UP001162164"/>
    </source>
</evidence>
<reference evidence="2" key="1">
    <citation type="journal article" date="2023" name="Insect Mol. Biol.">
        <title>Genome sequencing provides insights into the evolution of gene families encoding plant cell wall-degrading enzymes in longhorned beetles.</title>
        <authorList>
            <person name="Shin N.R."/>
            <person name="Okamura Y."/>
            <person name="Kirsch R."/>
            <person name="Pauchet Y."/>
        </authorList>
    </citation>
    <scope>NUCLEOTIDE SEQUENCE</scope>
    <source>
        <strain evidence="2">MMC_N1</strain>
    </source>
</reference>
<protein>
    <submittedName>
        <fullName evidence="2">Uncharacterized protein</fullName>
    </submittedName>
</protein>
<comment type="caution">
    <text evidence="2">The sequence shown here is derived from an EMBL/GenBank/DDBJ whole genome shotgun (WGS) entry which is preliminary data.</text>
</comment>
<evidence type="ECO:0000313" key="2">
    <source>
        <dbReference type="EMBL" id="KAJ8975521.1"/>
    </source>
</evidence>